<comment type="caution">
    <text evidence="2">The sequence shown here is derived from an EMBL/GenBank/DDBJ whole genome shotgun (WGS) entry which is preliminary data.</text>
</comment>
<evidence type="ECO:0000256" key="1">
    <source>
        <dbReference type="SAM" id="MobiDB-lite"/>
    </source>
</evidence>
<dbReference type="Proteomes" id="UP001174997">
    <property type="component" value="Unassembled WGS sequence"/>
</dbReference>
<name>A0AA39ZLP9_9PEZI</name>
<keyword evidence="3" id="KW-1185">Reference proteome</keyword>
<proteinExistence type="predicted"/>
<dbReference type="AlphaFoldDB" id="A0AA39ZLP9"/>
<sequence>MNPNISGSGQPSIGNNLVNSGQVNEAIRRAFRHPKLEDRVASLRAVQRIIQGTNLVTARLGILFKILDDEPPKPEDLEISHMPPAQAEALKTQARIARKSWTDKINHWRRQEGIPSPQGSAAASLPTANANPVANAPQEDSSPLANPSGSQSDHGVPAEQGNKKRKHDHGHPELLPSKRAKTTISQEDELPGPAVDHQKTGNTAVDLENNGHPENLDEIGIQHQTEDHLQAGMFEDLNGEQEEREESSKFLEQFTADVTWEEAERGEWGLFGEHFFREMGADSLSGIRFIDDIKEDVSDDV</sequence>
<reference evidence="2" key="1">
    <citation type="submission" date="2023-06" db="EMBL/GenBank/DDBJ databases">
        <title>Genome-scale phylogeny and comparative genomics of the fungal order Sordariales.</title>
        <authorList>
            <consortium name="Lawrence Berkeley National Laboratory"/>
            <person name="Hensen N."/>
            <person name="Bonometti L."/>
            <person name="Westerberg I."/>
            <person name="Brannstrom I.O."/>
            <person name="Guillou S."/>
            <person name="Cros-Aarteil S."/>
            <person name="Calhoun S."/>
            <person name="Haridas S."/>
            <person name="Kuo A."/>
            <person name="Mondo S."/>
            <person name="Pangilinan J."/>
            <person name="Riley R."/>
            <person name="Labutti K."/>
            <person name="Andreopoulos B."/>
            <person name="Lipzen A."/>
            <person name="Chen C."/>
            <person name="Yanf M."/>
            <person name="Daum C."/>
            <person name="Ng V."/>
            <person name="Clum A."/>
            <person name="Steindorff A."/>
            <person name="Ohm R."/>
            <person name="Martin F."/>
            <person name="Silar P."/>
            <person name="Natvig D."/>
            <person name="Lalanne C."/>
            <person name="Gautier V."/>
            <person name="Ament-Velasquez S.L."/>
            <person name="Kruys A."/>
            <person name="Hutchinson M.I."/>
            <person name="Powell A.J."/>
            <person name="Barry K."/>
            <person name="Miller A.N."/>
            <person name="Grigoriev I.V."/>
            <person name="Debuchy R."/>
            <person name="Gladieux P."/>
            <person name="Thoren M.H."/>
            <person name="Johannesson H."/>
        </authorList>
    </citation>
    <scope>NUCLEOTIDE SEQUENCE</scope>
    <source>
        <strain evidence="2">CBS 307.81</strain>
    </source>
</reference>
<organism evidence="2 3">
    <name type="scientific">Cercophora samala</name>
    <dbReference type="NCBI Taxonomy" id="330535"/>
    <lineage>
        <taxon>Eukaryota</taxon>
        <taxon>Fungi</taxon>
        <taxon>Dikarya</taxon>
        <taxon>Ascomycota</taxon>
        <taxon>Pezizomycotina</taxon>
        <taxon>Sordariomycetes</taxon>
        <taxon>Sordariomycetidae</taxon>
        <taxon>Sordariales</taxon>
        <taxon>Lasiosphaeriaceae</taxon>
        <taxon>Cercophora</taxon>
    </lineage>
</organism>
<dbReference type="EMBL" id="JAULSY010000006">
    <property type="protein sequence ID" value="KAK0673400.1"/>
    <property type="molecule type" value="Genomic_DNA"/>
</dbReference>
<evidence type="ECO:0000313" key="3">
    <source>
        <dbReference type="Proteomes" id="UP001174997"/>
    </source>
</evidence>
<accession>A0AA39ZLP9</accession>
<evidence type="ECO:0000313" key="2">
    <source>
        <dbReference type="EMBL" id="KAK0673400.1"/>
    </source>
</evidence>
<feature type="compositionally biased region" description="Polar residues" evidence="1">
    <location>
        <begin position="138"/>
        <end position="153"/>
    </location>
</feature>
<protein>
    <submittedName>
        <fullName evidence="2">Uncharacterized protein</fullName>
    </submittedName>
</protein>
<gene>
    <name evidence="2" type="ORF">QBC41DRAFT_298617</name>
</gene>
<feature type="compositionally biased region" description="Low complexity" evidence="1">
    <location>
        <begin position="126"/>
        <end position="137"/>
    </location>
</feature>
<feature type="region of interest" description="Disordered" evidence="1">
    <location>
        <begin position="111"/>
        <end position="204"/>
    </location>
</feature>